<sequence length="95" mass="11278">MTQYKLTNEAKMDLARIYWRGVEEFGEVQAERYYEAFFSRFDEIAESPFKYQAVDHIREGYRRSVCGVDSIYYRQIDGAVEIMRVLGRQEASETL</sequence>
<evidence type="ECO:0000256" key="1">
    <source>
        <dbReference type="ARBA" id="ARBA00022649"/>
    </source>
</evidence>
<dbReference type="InterPro" id="IPR035093">
    <property type="entry name" value="RelE/ParE_toxin_dom_sf"/>
</dbReference>
<proteinExistence type="predicted"/>
<keyword evidence="1" id="KW-1277">Toxin-antitoxin system</keyword>
<dbReference type="EMBL" id="JAUOPB010000001">
    <property type="protein sequence ID" value="MDO6421136.1"/>
    <property type="molecule type" value="Genomic_DNA"/>
</dbReference>
<dbReference type="Pfam" id="PF05016">
    <property type="entry name" value="ParE_toxin"/>
    <property type="match status" value="1"/>
</dbReference>
<evidence type="ECO:0000313" key="3">
    <source>
        <dbReference type="Proteomes" id="UP001169760"/>
    </source>
</evidence>
<dbReference type="Proteomes" id="UP001169760">
    <property type="component" value="Unassembled WGS sequence"/>
</dbReference>
<dbReference type="InterPro" id="IPR007712">
    <property type="entry name" value="RelE/ParE_toxin"/>
</dbReference>
<name>A0AAW7X3B8_9GAMM</name>
<accession>A0AAW7X3B8</accession>
<gene>
    <name evidence="2" type="ORF">Q4521_01490</name>
</gene>
<reference evidence="2" key="1">
    <citation type="submission" date="2023-07" db="EMBL/GenBank/DDBJ databases">
        <title>Genome content predicts the carbon catabolic preferences of heterotrophic bacteria.</title>
        <authorList>
            <person name="Gralka M."/>
        </authorList>
    </citation>
    <scope>NUCLEOTIDE SEQUENCE</scope>
    <source>
        <strain evidence="2">I3M17_2</strain>
    </source>
</reference>
<dbReference type="Gene3D" id="3.30.2310.20">
    <property type="entry name" value="RelE-like"/>
    <property type="match status" value="1"/>
</dbReference>
<protein>
    <submittedName>
        <fullName evidence="2">Type II toxin-antitoxin system RelE/ParE family toxin</fullName>
    </submittedName>
</protein>
<dbReference type="AlphaFoldDB" id="A0AAW7X3B8"/>
<comment type="caution">
    <text evidence="2">The sequence shown here is derived from an EMBL/GenBank/DDBJ whole genome shotgun (WGS) entry which is preliminary data.</text>
</comment>
<evidence type="ECO:0000313" key="2">
    <source>
        <dbReference type="EMBL" id="MDO6421136.1"/>
    </source>
</evidence>
<organism evidence="2 3">
    <name type="scientific">Saccharophagus degradans</name>
    <dbReference type="NCBI Taxonomy" id="86304"/>
    <lineage>
        <taxon>Bacteria</taxon>
        <taxon>Pseudomonadati</taxon>
        <taxon>Pseudomonadota</taxon>
        <taxon>Gammaproteobacteria</taxon>
        <taxon>Cellvibrionales</taxon>
        <taxon>Cellvibrionaceae</taxon>
        <taxon>Saccharophagus</taxon>
    </lineage>
</organism>
<dbReference type="RefSeq" id="WP_303490366.1">
    <property type="nucleotide sequence ID" value="NZ_JAUOPB010000001.1"/>
</dbReference>